<gene>
    <name evidence="2" type="ORF">PTTG_03565</name>
</gene>
<feature type="region of interest" description="Disordered" evidence="1">
    <location>
        <begin position="64"/>
        <end position="83"/>
    </location>
</feature>
<evidence type="ECO:0008006" key="5">
    <source>
        <dbReference type="Google" id="ProtNLM"/>
    </source>
</evidence>
<evidence type="ECO:0000313" key="4">
    <source>
        <dbReference type="Proteomes" id="UP000005240"/>
    </source>
</evidence>
<dbReference type="PANTHER" id="PTHR41317">
    <property type="entry name" value="PD-(D_E)XK NUCLEASE FAMILY TRANSPOSASE"/>
    <property type="match status" value="1"/>
</dbReference>
<dbReference type="EnsemblFungi" id="PTTG_03565-t43_1">
    <property type="protein sequence ID" value="PTTG_03565-t43_1-p1"/>
    <property type="gene ID" value="PTTG_03565"/>
</dbReference>
<dbReference type="AlphaFoldDB" id="A0A180GXQ7"/>
<accession>A0A180GXQ7</accession>
<dbReference type="OrthoDB" id="10646206at2759"/>
<feature type="region of interest" description="Disordered" evidence="1">
    <location>
        <begin position="309"/>
        <end position="357"/>
    </location>
</feature>
<sequence>MRTNSDHCTGPVNQKQELISATSDAAFKRLFKERSILIPFLNSILKEDRVVIAEVKKITKVVRSAPGSPTKQHATPHKRKRSSTIDDVQYITNECPGFYESHRTIRYDLVVVTADNTIIDIEMQTQPQTFYLDRMVYYSSRLICNYSGWSGDKQPRDVYKEFNGERISATELGTSKWNYSCNPVYIISICNFAWSRVPTISKSLHEHWLLWQSPHWKKSACLPKNPNNVVAGHDVNNTLEKMIWIFANVKPQTTLQMLPEWTKTDELLKSIIDLLRYGALTPKEQQEYETWKEEEIQYLATMGDGIQNGVEEAKTERNRAEAERNRAEAERNRAKAERNRAKAERNRAEAAEGKLNQERARIAELERLLARLQGGGIEPPPNMT</sequence>
<evidence type="ECO:0000313" key="2">
    <source>
        <dbReference type="EMBL" id="OAV96783.1"/>
    </source>
</evidence>
<keyword evidence="4" id="KW-1185">Reference proteome</keyword>
<evidence type="ECO:0000256" key="1">
    <source>
        <dbReference type="SAM" id="MobiDB-lite"/>
    </source>
</evidence>
<dbReference type="Proteomes" id="UP000005240">
    <property type="component" value="Unassembled WGS sequence"/>
</dbReference>
<proteinExistence type="predicted"/>
<reference evidence="3" key="4">
    <citation type="submission" date="2025-05" db="UniProtKB">
        <authorList>
            <consortium name="EnsemblFungi"/>
        </authorList>
    </citation>
    <scope>IDENTIFICATION</scope>
    <source>
        <strain evidence="3">isolate 1-1 / race 1 (BBBD)</strain>
    </source>
</reference>
<name>A0A180GXQ7_PUCT1</name>
<dbReference type="EMBL" id="ADAS02000017">
    <property type="protein sequence ID" value="OAV96783.1"/>
    <property type="molecule type" value="Genomic_DNA"/>
</dbReference>
<protein>
    <recommendedName>
        <fullName evidence="5">PD-(D/E)XK nuclease family transposase</fullName>
    </recommendedName>
</protein>
<reference evidence="3 4" key="3">
    <citation type="journal article" date="2017" name="G3 (Bethesda)">
        <title>Comparative analysis highlights variable genome content of wheat rusts and divergence of the mating loci.</title>
        <authorList>
            <person name="Cuomo C.A."/>
            <person name="Bakkeren G."/>
            <person name="Khalil H.B."/>
            <person name="Panwar V."/>
            <person name="Joly D."/>
            <person name="Linning R."/>
            <person name="Sakthikumar S."/>
            <person name="Song X."/>
            <person name="Adiconis X."/>
            <person name="Fan L."/>
            <person name="Goldberg J.M."/>
            <person name="Levin J.Z."/>
            <person name="Young S."/>
            <person name="Zeng Q."/>
            <person name="Anikster Y."/>
            <person name="Bruce M."/>
            <person name="Wang M."/>
            <person name="Yin C."/>
            <person name="McCallum B."/>
            <person name="Szabo L.J."/>
            <person name="Hulbert S."/>
            <person name="Chen X."/>
            <person name="Fellers J.P."/>
        </authorList>
    </citation>
    <scope>NUCLEOTIDE SEQUENCE</scope>
    <source>
        <strain evidence="3">isolate 1-1 / race 1 (BBBD)</strain>
        <strain evidence="4">Isolate 1-1 / race 1 (BBBD)</strain>
    </source>
</reference>
<reference evidence="2" key="2">
    <citation type="submission" date="2016-05" db="EMBL/GenBank/DDBJ databases">
        <title>Comparative analysis highlights variable genome content of wheat rusts and divergence of the mating loci.</title>
        <authorList>
            <person name="Cuomo C.A."/>
            <person name="Bakkeren G."/>
            <person name="Szabo L."/>
            <person name="Khalil H."/>
            <person name="Joly D."/>
            <person name="Goldberg J."/>
            <person name="Young S."/>
            <person name="Zeng Q."/>
            <person name="Fellers J."/>
        </authorList>
    </citation>
    <scope>NUCLEOTIDE SEQUENCE [LARGE SCALE GENOMIC DNA]</scope>
    <source>
        <strain evidence="2">1-1 BBBD Race 1</strain>
    </source>
</reference>
<feature type="compositionally biased region" description="Basic and acidic residues" evidence="1">
    <location>
        <begin position="311"/>
        <end position="357"/>
    </location>
</feature>
<organism evidence="2">
    <name type="scientific">Puccinia triticina (isolate 1-1 / race 1 (BBBD))</name>
    <name type="common">Brown leaf rust fungus</name>
    <dbReference type="NCBI Taxonomy" id="630390"/>
    <lineage>
        <taxon>Eukaryota</taxon>
        <taxon>Fungi</taxon>
        <taxon>Dikarya</taxon>
        <taxon>Basidiomycota</taxon>
        <taxon>Pucciniomycotina</taxon>
        <taxon>Pucciniomycetes</taxon>
        <taxon>Pucciniales</taxon>
        <taxon>Pucciniaceae</taxon>
        <taxon>Puccinia</taxon>
    </lineage>
</organism>
<dbReference type="PANTHER" id="PTHR41317:SF1">
    <property type="entry name" value="PD-(D_E)XK NUCLEASE FAMILY TRANSPOSASE"/>
    <property type="match status" value="1"/>
</dbReference>
<dbReference type="Pfam" id="PF12784">
    <property type="entry name" value="PDDEXK_2"/>
    <property type="match status" value="1"/>
</dbReference>
<evidence type="ECO:0000313" key="3">
    <source>
        <dbReference type="EnsemblFungi" id="PTTG_03565-t43_1-p1"/>
    </source>
</evidence>
<reference evidence="2" key="1">
    <citation type="submission" date="2009-11" db="EMBL/GenBank/DDBJ databases">
        <authorList>
            <consortium name="The Broad Institute Genome Sequencing Platform"/>
            <person name="Ward D."/>
            <person name="Feldgarden M."/>
            <person name="Earl A."/>
            <person name="Young S.K."/>
            <person name="Zeng Q."/>
            <person name="Koehrsen M."/>
            <person name="Alvarado L."/>
            <person name="Berlin A."/>
            <person name="Bochicchio J."/>
            <person name="Borenstein D."/>
            <person name="Chapman S.B."/>
            <person name="Chen Z."/>
            <person name="Engels R."/>
            <person name="Freedman E."/>
            <person name="Gellesch M."/>
            <person name="Goldberg J."/>
            <person name="Griggs A."/>
            <person name="Gujja S."/>
            <person name="Heilman E."/>
            <person name="Heiman D."/>
            <person name="Hepburn T."/>
            <person name="Howarth C."/>
            <person name="Jen D."/>
            <person name="Larson L."/>
            <person name="Lewis B."/>
            <person name="Mehta T."/>
            <person name="Park D."/>
            <person name="Pearson M."/>
            <person name="Roberts A."/>
            <person name="Saif S."/>
            <person name="Shea T."/>
            <person name="Shenoy N."/>
            <person name="Sisk P."/>
            <person name="Stolte C."/>
            <person name="Sykes S."/>
            <person name="Thomson T."/>
            <person name="Walk T."/>
            <person name="White J."/>
            <person name="Yandava C."/>
            <person name="Izard J."/>
            <person name="Baranova O.V."/>
            <person name="Blanton J.M."/>
            <person name="Tanner A.C."/>
            <person name="Dewhirst F.E."/>
            <person name="Haas B."/>
            <person name="Nusbaum C."/>
            <person name="Birren B."/>
        </authorList>
    </citation>
    <scope>NUCLEOTIDE SEQUENCE [LARGE SCALE GENOMIC DNA]</scope>
    <source>
        <strain evidence="2">1-1 BBBD Race 1</strain>
    </source>
</reference>
<dbReference type="VEuPathDB" id="FungiDB:PTTG_03565"/>